<reference evidence="3 4" key="1">
    <citation type="journal article" date="2022" name="Nat. Plants">
        <title>Genomes of leafy and leafless Platanthera orchids illuminate the evolution of mycoheterotrophy.</title>
        <authorList>
            <person name="Li M.H."/>
            <person name="Liu K.W."/>
            <person name="Li Z."/>
            <person name="Lu H.C."/>
            <person name="Ye Q.L."/>
            <person name="Zhang D."/>
            <person name="Wang J.Y."/>
            <person name="Li Y.F."/>
            <person name="Zhong Z.M."/>
            <person name="Liu X."/>
            <person name="Yu X."/>
            <person name="Liu D.K."/>
            <person name="Tu X.D."/>
            <person name="Liu B."/>
            <person name="Hao Y."/>
            <person name="Liao X.Y."/>
            <person name="Jiang Y.T."/>
            <person name="Sun W.H."/>
            <person name="Chen J."/>
            <person name="Chen Y.Q."/>
            <person name="Ai Y."/>
            <person name="Zhai J.W."/>
            <person name="Wu S.S."/>
            <person name="Zhou Z."/>
            <person name="Hsiao Y.Y."/>
            <person name="Wu W.L."/>
            <person name="Chen Y.Y."/>
            <person name="Lin Y.F."/>
            <person name="Hsu J.L."/>
            <person name="Li C.Y."/>
            <person name="Wang Z.W."/>
            <person name="Zhao X."/>
            <person name="Zhong W.Y."/>
            <person name="Ma X.K."/>
            <person name="Ma L."/>
            <person name="Huang J."/>
            <person name="Chen G.Z."/>
            <person name="Huang M.Z."/>
            <person name="Huang L."/>
            <person name="Peng D.H."/>
            <person name="Luo Y.B."/>
            <person name="Zou S.Q."/>
            <person name="Chen S.P."/>
            <person name="Lan S."/>
            <person name="Tsai W.C."/>
            <person name="Van de Peer Y."/>
            <person name="Liu Z.J."/>
        </authorList>
    </citation>
    <scope>NUCLEOTIDE SEQUENCE [LARGE SCALE GENOMIC DNA]</scope>
    <source>
        <strain evidence="3">Lor287</strain>
    </source>
</reference>
<dbReference type="PANTHER" id="PTHR15503:SF22">
    <property type="entry name" value="TRANSPOSON TY3-I GAG POLYPROTEIN"/>
    <property type="match status" value="1"/>
</dbReference>
<dbReference type="EMBL" id="JBBWWQ010000018">
    <property type="protein sequence ID" value="KAK8921697.1"/>
    <property type="molecule type" value="Genomic_DNA"/>
</dbReference>
<dbReference type="Proteomes" id="UP001418222">
    <property type="component" value="Unassembled WGS sequence"/>
</dbReference>
<dbReference type="CDD" id="cd00303">
    <property type="entry name" value="retropepsin_like"/>
    <property type="match status" value="1"/>
</dbReference>
<accession>A0AAP0FX61</accession>
<gene>
    <name evidence="3" type="ORF">KSP39_PZI020870</name>
</gene>
<dbReference type="InterPro" id="IPR005162">
    <property type="entry name" value="Retrotrans_gag_dom"/>
</dbReference>
<evidence type="ECO:0000256" key="1">
    <source>
        <dbReference type="SAM" id="MobiDB-lite"/>
    </source>
</evidence>
<feature type="domain" description="Retrotransposon gag" evidence="2">
    <location>
        <begin position="306"/>
        <end position="394"/>
    </location>
</feature>
<comment type="caution">
    <text evidence="3">The sequence shown here is derived from an EMBL/GenBank/DDBJ whole genome shotgun (WGS) entry which is preliminary data.</text>
</comment>
<dbReference type="Gene3D" id="2.40.70.10">
    <property type="entry name" value="Acid Proteases"/>
    <property type="match status" value="1"/>
</dbReference>
<feature type="compositionally biased region" description="Basic and acidic residues" evidence="1">
    <location>
        <begin position="149"/>
        <end position="174"/>
    </location>
</feature>
<evidence type="ECO:0000313" key="3">
    <source>
        <dbReference type="EMBL" id="KAK8921697.1"/>
    </source>
</evidence>
<dbReference type="PANTHER" id="PTHR15503">
    <property type="entry name" value="LDOC1 RELATED"/>
    <property type="match status" value="1"/>
</dbReference>
<sequence length="731" mass="81615">MVTRSEAETARLASLEENYVGLPDTMTALEEQVKSSQKILEDRLDARMEEIKTLLAQNLKGKNPAVEGSETEASYHPLAQNGTGIGSGVQQGGRILVYRRRVLCCGVGGHRSYADRRLRQPHGWIGAGRVRGPWRDRRRADGGRLPPTRRLEAAGRADGTERAVRRPIRPERTRNGPGTQADPSWRGQGQGAAPFRPTGANAVPIGGVAGILPIPPLYGGPADYGNGNPWGGGQQGGYDMDRGRPGPAAAPAQPYQPAHAEPRPYMQPKLTRMNFPKFKGGDALEWIQKAELFFKYQEIPEGQWVQLASFHLEEDAFQWTKWFLRGCNYAPWEEFVESFSARFGPLEYEDVEAMLQKLRQKGSVTEYQTEFERLANRVNWEERTMLSCFVSGLKDHLRDEVHAYMPRSLSHAIGLTRIQEERYNRQKTRTTGRAPTVTDVTRREPPAGGRPTVTRLTWQELQARKDKGLCFKCDEKFVPGHRCQKVQVFMLRNEDDEEDTTSDSVEDDLDLAEFGISLQAMAGCTTPLTLRIAGAIGQERVTILVDSGSTHNFIDPDVALKAGLTIDREAAFQVMVADGSKLRCEGVLKGTELRMPGYICHTDVYLLPIRGSDMVLGVQWLRQLRRVTTDWDRMTLEFTQQGQDHCLQGIRTSPLKEISLRGLQILEEQGGTVTMILGVTPVGSEASAEPEQIQALLGQYDDVFQEPSSLPPSRFRDHQIQLKVGTDPTNI</sequence>
<name>A0AAP0FX61_9ASPA</name>
<feature type="region of interest" description="Disordered" evidence="1">
    <location>
        <begin position="135"/>
        <end position="192"/>
    </location>
</feature>
<evidence type="ECO:0000259" key="2">
    <source>
        <dbReference type="Pfam" id="PF03732"/>
    </source>
</evidence>
<dbReference type="Pfam" id="PF03732">
    <property type="entry name" value="Retrotrans_gag"/>
    <property type="match status" value="1"/>
</dbReference>
<dbReference type="InterPro" id="IPR032567">
    <property type="entry name" value="RTL1-rel"/>
</dbReference>
<proteinExistence type="predicted"/>
<dbReference type="SUPFAM" id="SSF50630">
    <property type="entry name" value="Acid proteases"/>
    <property type="match status" value="1"/>
</dbReference>
<dbReference type="Pfam" id="PF13650">
    <property type="entry name" value="Asp_protease_2"/>
    <property type="match status" value="1"/>
</dbReference>
<dbReference type="InterPro" id="IPR021109">
    <property type="entry name" value="Peptidase_aspartic_dom_sf"/>
</dbReference>
<protein>
    <recommendedName>
        <fullName evidence="2">Retrotransposon gag domain-containing protein</fullName>
    </recommendedName>
</protein>
<dbReference type="AlphaFoldDB" id="A0AAP0FX61"/>
<evidence type="ECO:0000313" key="4">
    <source>
        <dbReference type="Proteomes" id="UP001418222"/>
    </source>
</evidence>
<keyword evidence="4" id="KW-1185">Reference proteome</keyword>
<organism evidence="3 4">
    <name type="scientific">Platanthera zijinensis</name>
    <dbReference type="NCBI Taxonomy" id="2320716"/>
    <lineage>
        <taxon>Eukaryota</taxon>
        <taxon>Viridiplantae</taxon>
        <taxon>Streptophyta</taxon>
        <taxon>Embryophyta</taxon>
        <taxon>Tracheophyta</taxon>
        <taxon>Spermatophyta</taxon>
        <taxon>Magnoliopsida</taxon>
        <taxon>Liliopsida</taxon>
        <taxon>Asparagales</taxon>
        <taxon>Orchidaceae</taxon>
        <taxon>Orchidoideae</taxon>
        <taxon>Orchideae</taxon>
        <taxon>Orchidinae</taxon>
        <taxon>Platanthera</taxon>
    </lineage>
</organism>